<gene>
    <name evidence="8" type="ORF">HZU75_07350</name>
</gene>
<evidence type="ECO:0000256" key="5">
    <source>
        <dbReference type="ARBA" id="ARBA00023136"/>
    </source>
</evidence>
<feature type="domain" description="EamA" evidence="7">
    <location>
        <begin position="161"/>
        <end position="297"/>
    </location>
</feature>
<feature type="transmembrane region" description="Helical" evidence="6">
    <location>
        <begin position="43"/>
        <end position="66"/>
    </location>
</feature>
<dbReference type="KEGG" id="cfon:HZU75_07350"/>
<evidence type="ECO:0000256" key="3">
    <source>
        <dbReference type="ARBA" id="ARBA00022692"/>
    </source>
</evidence>
<feature type="transmembrane region" description="Helical" evidence="6">
    <location>
        <begin position="160"/>
        <end position="179"/>
    </location>
</feature>
<feature type="transmembrane region" description="Helical" evidence="6">
    <location>
        <begin position="255"/>
        <end position="274"/>
    </location>
</feature>
<feature type="transmembrane region" description="Helical" evidence="6">
    <location>
        <begin position="136"/>
        <end position="154"/>
    </location>
</feature>
<evidence type="ECO:0000256" key="2">
    <source>
        <dbReference type="ARBA" id="ARBA00022475"/>
    </source>
</evidence>
<organism evidence="8 9">
    <name type="scientific">Chitinibacter fontanus</name>
    <dbReference type="NCBI Taxonomy" id="1737446"/>
    <lineage>
        <taxon>Bacteria</taxon>
        <taxon>Pseudomonadati</taxon>
        <taxon>Pseudomonadota</taxon>
        <taxon>Betaproteobacteria</taxon>
        <taxon>Neisseriales</taxon>
        <taxon>Chitinibacteraceae</taxon>
        <taxon>Chitinibacter</taxon>
    </lineage>
</organism>
<keyword evidence="3 6" id="KW-0812">Transmembrane</keyword>
<feature type="transmembrane region" description="Helical" evidence="6">
    <location>
        <begin position="222"/>
        <end position="243"/>
    </location>
</feature>
<feature type="transmembrane region" description="Helical" evidence="6">
    <location>
        <begin position="12"/>
        <end position="37"/>
    </location>
</feature>
<keyword evidence="5 6" id="KW-0472">Membrane</keyword>
<sequence length="300" mass="32588">MLQRLSARFNSFQIGVALAIFAATGFAAKAIFVKLAYRHGVDAITLVTMRMIASLALLQLILFWQPRRSAPLNRQQKWALLGLGLLGYYLSSTLDFLGLQTVSASLERLILCLYPTFTVLFGALIFGFPISSRIKIALPISYCGMVLVLWPDLLNAKADWLGVTLVAASTVSFALYMALSPKVIQQVGSMRFTELALTVSSLAMFLQYLATRPLAVLFAQPSIVWLYALLMAVFSTILPIYATNAAMQRIGASRTALVGSFGPVLTIVFSLGLLGESLTPIQWLGAGIVLTGVWIVSKKG</sequence>
<feature type="transmembrane region" description="Helical" evidence="6">
    <location>
        <begin position="191"/>
        <end position="210"/>
    </location>
</feature>
<proteinExistence type="predicted"/>
<dbReference type="InterPro" id="IPR000620">
    <property type="entry name" value="EamA_dom"/>
</dbReference>
<protein>
    <submittedName>
        <fullName evidence="8">DMT family transporter</fullName>
    </submittedName>
</protein>
<dbReference type="PANTHER" id="PTHR42920:SF5">
    <property type="entry name" value="EAMA DOMAIN-CONTAINING PROTEIN"/>
    <property type="match status" value="1"/>
</dbReference>
<comment type="subcellular location">
    <subcellularLocation>
        <location evidence="1">Cell membrane</location>
        <topology evidence="1">Multi-pass membrane protein</topology>
    </subcellularLocation>
</comment>
<dbReference type="InterPro" id="IPR051258">
    <property type="entry name" value="Diverse_Substrate_Transporter"/>
</dbReference>
<keyword evidence="2" id="KW-1003">Cell membrane</keyword>
<reference evidence="8 9" key="1">
    <citation type="journal article" date="2016" name="Int. J. Syst. Evol. Microbiol.">
        <title>Chitinibacter fontanus sp. nov., isolated from a spring.</title>
        <authorList>
            <person name="Sheu S.Y."/>
            <person name="Li Y.S."/>
            <person name="Young C.C."/>
            <person name="Chen W.M."/>
        </authorList>
    </citation>
    <scope>NUCLEOTIDE SEQUENCE [LARGE SCALE GENOMIC DNA]</scope>
    <source>
        <strain evidence="8 9">STM-7</strain>
    </source>
</reference>
<accession>A0A7D5V9C4</accession>
<evidence type="ECO:0000256" key="6">
    <source>
        <dbReference type="SAM" id="Phobius"/>
    </source>
</evidence>
<dbReference type="EMBL" id="CP058952">
    <property type="protein sequence ID" value="QLI81355.1"/>
    <property type="molecule type" value="Genomic_DNA"/>
</dbReference>
<keyword evidence="4 6" id="KW-1133">Transmembrane helix</keyword>
<dbReference type="AlphaFoldDB" id="A0A7D5V9C4"/>
<feature type="transmembrane region" description="Helical" evidence="6">
    <location>
        <begin position="108"/>
        <end position="129"/>
    </location>
</feature>
<feature type="transmembrane region" description="Helical" evidence="6">
    <location>
        <begin position="280"/>
        <end position="297"/>
    </location>
</feature>
<name>A0A7D5V9C4_9NEIS</name>
<evidence type="ECO:0000256" key="4">
    <source>
        <dbReference type="ARBA" id="ARBA00022989"/>
    </source>
</evidence>
<dbReference type="RefSeq" id="WP_180308481.1">
    <property type="nucleotide sequence ID" value="NZ_CP058952.1"/>
</dbReference>
<feature type="transmembrane region" description="Helical" evidence="6">
    <location>
        <begin position="78"/>
        <end position="102"/>
    </location>
</feature>
<evidence type="ECO:0000256" key="1">
    <source>
        <dbReference type="ARBA" id="ARBA00004651"/>
    </source>
</evidence>
<dbReference type="GO" id="GO:0005886">
    <property type="term" value="C:plasma membrane"/>
    <property type="evidence" value="ECO:0007669"/>
    <property type="project" value="UniProtKB-SubCell"/>
</dbReference>
<dbReference type="InterPro" id="IPR037185">
    <property type="entry name" value="EmrE-like"/>
</dbReference>
<feature type="domain" description="EamA" evidence="7">
    <location>
        <begin position="14"/>
        <end position="149"/>
    </location>
</feature>
<dbReference type="Pfam" id="PF00892">
    <property type="entry name" value="EamA"/>
    <property type="match status" value="2"/>
</dbReference>
<dbReference type="PANTHER" id="PTHR42920">
    <property type="entry name" value="OS03G0707200 PROTEIN-RELATED"/>
    <property type="match status" value="1"/>
</dbReference>
<evidence type="ECO:0000259" key="7">
    <source>
        <dbReference type="Pfam" id="PF00892"/>
    </source>
</evidence>
<dbReference type="SUPFAM" id="SSF103481">
    <property type="entry name" value="Multidrug resistance efflux transporter EmrE"/>
    <property type="match status" value="2"/>
</dbReference>
<dbReference type="Proteomes" id="UP000510822">
    <property type="component" value="Chromosome"/>
</dbReference>
<evidence type="ECO:0000313" key="9">
    <source>
        <dbReference type="Proteomes" id="UP000510822"/>
    </source>
</evidence>
<evidence type="ECO:0000313" key="8">
    <source>
        <dbReference type="EMBL" id="QLI81355.1"/>
    </source>
</evidence>
<keyword evidence="9" id="KW-1185">Reference proteome</keyword>